<sequence>MEKVRVEEAAEDPLRALRLTKPFGKKLAVDDVTLGIGKCEVLALIGLNGAGKSMLINLIRGELSPDYGNGYLCGEDTKSCSAQKHLGVCAQYDALHLRNTQEHLVFFAKIKGVEDFHQNVDIIMAKLGLAPYANRPASKLSGGNKRKPSLAISLMDTPPVLVMDEPTSAMNAVAKQAFRKTIKPISPNHSLLFTTHSMEEADTLAHRAAVMSQGLLAIGTTQALRQRYSKTYYVQILLKTAPSSTVEKMASGWKRR</sequence>
<keyword evidence="7" id="KW-1185">Reference proteome</keyword>
<evidence type="ECO:0000259" key="5">
    <source>
        <dbReference type="PROSITE" id="PS50893"/>
    </source>
</evidence>
<dbReference type="GO" id="GO:0005319">
    <property type="term" value="F:lipid transporter activity"/>
    <property type="evidence" value="ECO:0007669"/>
    <property type="project" value="TreeGrafter"/>
</dbReference>
<accession>A0A166UFD6</accession>
<name>A0A166UFD6_9PEZI</name>
<dbReference type="SMART" id="SM00382">
    <property type="entry name" value="AAA"/>
    <property type="match status" value="1"/>
</dbReference>
<dbReference type="GO" id="GO:0005524">
    <property type="term" value="F:ATP binding"/>
    <property type="evidence" value="ECO:0007669"/>
    <property type="project" value="UniProtKB-KW"/>
</dbReference>
<dbReference type="EMBL" id="LFIV01000045">
    <property type="protein sequence ID" value="KZL73342.1"/>
    <property type="molecule type" value="Genomic_DNA"/>
</dbReference>
<keyword evidence="2" id="KW-0677">Repeat</keyword>
<dbReference type="InterPro" id="IPR003439">
    <property type="entry name" value="ABC_transporter-like_ATP-bd"/>
</dbReference>
<evidence type="ECO:0000313" key="7">
    <source>
        <dbReference type="Proteomes" id="UP000076552"/>
    </source>
</evidence>
<organism evidence="6 7">
    <name type="scientific">Colletotrichum tofieldiae</name>
    <dbReference type="NCBI Taxonomy" id="708197"/>
    <lineage>
        <taxon>Eukaryota</taxon>
        <taxon>Fungi</taxon>
        <taxon>Dikarya</taxon>
        <taxon>Ascomycota</taxon>
        <taxon>Pezizomycotina</taxon>
        <taxon>Sordariomycetes</taxon>
        <taxon>Hypocreomycetidae</taxon>
        <taxon>Glomerellales</taxon>
        <taxon>Glomerellaceae</taxon>
        <taxon>Colletotrichum</taxon>
        <taxon>Colletotrichum spaethianum species complex</taxon>
    </lineage>
</organism>
<comment type="caution">
    <text evidence="6">The sequence shown here is derived from an EMBL/GenBank/DDBJ whole genome shotgun (WGS) entry which is preliminary data.</text>
</comment>
<protein>
    <submittedName>
        <fullName evidence="6">Nod factor export ATP-binding protein I (ABC transporter)</fullName>
    </submittedName>
</protein>
<reference evidence="6 7" key="1">
    <citation type="submission" date="2015-06" db="EMBL/GenBank/DDBJ databases">
        <title>Survival trade-offs in plant roots during colonization by closely related pathogenic and mutualistic fungi.</title>
        <authorList>
            <person name="Hacquard S."/>
            <person name="Kracher B."/>
            <person name="Hiruma K."/>
            <person name="Weinman A."/>
            <person name="Muench P."/>
            <person name="Garrido Oter R."/>
            <person name="Ver Loren van Themaat E."/>
            <person name="Dallerey J.-F."/>
            <person name="Damm U."/>
            <person name="Henrissat B."/>
            <person name="Lespinet O."/>
            <person name="Thon M."/>
            <person name="Kemen E."/>
            <person name="McHardy A.C."/>
            <person name="Schulze-Lefert P."/>
            <person name="O'Connell R.J."/>
        </authorList>
    </citation>
    <scope>NUCLEOTIDE SEQUENCE [LARGE SCALE GENOMIC DNA]</scope>
    <source>
        <strain evidence="6 7">0861</strain>
    </source>
</reference>
<evidence type="ECO:0000313" key="6">
    <source>
        <dbReference type="EMBL" id="KZL73342.1"/>
    </source>
</evidence>
<feature type="non-terminal residue" evidence="6">
    <location>
        <position position="256"/>
    </location>
</feature>
<evidence type="ECO:0000256" key="4">
    <source>
        <dbReference type="ARBA" id="ARBA00022840"/>
    </source>
</evidence>
<evidence type="ECO:0000256" key="2">
    <source>
        <dbReference type="ARBA" id="ARBA00022737"/>
    </source>
</evidence>
<dbReference type="PROSITE" id="PS00211">
    <property type="entry name" value="ABC_TRANSPORTER_1"/>
    <property type="match status" value="1"/>
</dbReference>
<dbReference type="GO" id="GO:0140359">
    <property type="term" value="F:ABC-type transporter activity"/>
    <property type="evidence" value="ECO:0007669"/>
    <property type="project" value="InterPro"/>
</dbReference>
<keyword evidence="4 6" id="KW-0067">ATP-binding</keyword>
<gene>
    <name evidence="6" type="ORF">CT0861_05120</name>
</gene>
<dbReference type="GO" id="GO:0016887">
    <property type="term" value="F:ATP hydrolysis activity"/>
    <property type="evidence" value="ECO:0007669"/>
    <property type="project" value="InterPro"/>
</dbReference>
<keyword evidence="3" id="KW-0547">Nucleotide-binding</keyword>
<dbReference type="PANTHER" id="PTHR19229">
    <property type="entry name" value="ATP-BINDING CASSETTE TRANSPORTER SUBFAMILY A ABCA"/>
    <property type="match status" value="1"/>
</dbReference>
<keyword evidence="1" id="KW-0813">Transport</keyword>
<dbReference type="InterPro" id="IPR003593">
    <property type="entry name" value="AAA+_ATPase"/>
</dbReference>
<dbReference type="Pfam" id="PF00005">
    <property type="entry name" value="ABC_tran"/>
    <property type="match status" value="1"/>
</dbReference>
<dbReference type="SUPFAM" id="SSF52540">
    <property type="entry name" value="P-loop containing nucleoside triphosphate hydrolases"/>
    <property type="match status" value="1"/>
</dbReference>
<dbReference type="InterPro" id="IPR026082">
    <property type="entry name" value="ABCA"/>
</dbReference>
<evidence type="ECO:0000256" key="1">
    <source>
        <dbReference type="ARBA" id="ARBA00022448"/>
    </source>
</evidence>
<dbReference type="STRING" id="708197.A0A166UFD6"/>
<dbReference type="InterPro" id="IPR027417">
    <property type="entry name" value="P-loop_NTPase"/>
</dbReference>
<dbReference type="AlphaFoldDB" id="A0A166UFD6"/>
<dbReference type="InterPro" id="IPR017871">
    <property type="entry name" value="ABC_transporter-like_CS"/>
</dbReference>
<dbReference type="GO" id="GO:0016020">
    <property type="term" value="C:membrane"/>
    <property type="evidence" value="ECO:0007669"/>
    <property type="project" value="InterPro"/>
</dbReference>
<feature type="domain" description="ABC transporter" evidence="5">
    <location>
        <begin position="14"/>
        <end position="238"/>
    </location>
</feature>
<proteinExistence type="predicted"/>
<dbReference type="PANTHER" id="PTHR19229:SF36">
    <property type="entry name" value="ATP-BINDING CASSETTE SUB-FAMILY A MEMBER 2"/>
    <property type="match status" value="1"/>
</dbReference>
<dbReference type="Proteomes" id="UP000076552">
    <property type="component" value="Unassembled WGS sequence"/>
</dbReference>
<dbReference type="CDD" id="cd03263">
    <property type="entry name" value="ABC_subfamily_A"/>
    <property type="match status" value="1"/>
</dbReference>
<evidence type="ECO:0000256" key="3">
    <source>
        <dbReference type="ARBA" id="ARBA00022741"/>
    </source>
</evidence>
<dbReference type="PROSITE" id="PS50893">
    <property type="entry name" value="ABC_TRANSPORTER_2"/>
    <property type="match status" value="1"/>
</dbReference>
<dbReference type="Gene3D" id="3.40.50.300">
    <property type="entry name" value="P-loop containing nucleotide triphosphate hydrolases"/>
    <property type="match status" value="1"/>
</dbReference>